<evidence type="ECO:0000256" key="1">
    <source>
        <dbReference type="SAM" id="MobiDB-lite"/>
    </source>
</evidence>
<dbReference type="RefSeq" id="WP_300951626.1">
    <property type="nucleotide sequence ID" value="NZ_JAUHJQ010000002.1"/>
</dbReference>
<sequence>MLTRLISLPYEIARLPLAVVDSTLAGRLPETSAPRVALDRTIGSADRIAGAVLHNSVLARRGTERLERSAKLLTAEQLESEAAERRAEAQRTAAAGAQEAERARRAAEERAESGLEEADATEARRKQEAATRAAQAAATKKAAADERAARRAATAEQRKQAAEEVAEAEKRSAQREVRSEIDEASAAKKAALQARQDADRLDDLVDAKRDERTQD</sequence>
<name>A0ABT8FE65_9ACTN</name>
<evidence type="ECO:0008006" key="4">
    <source>
        <dbReference type="Google" id="ProtNLM"/>
    </source>
</evidence>
<comment type="caution">
    <text evidence="2">The sequence shown here is derived from an EMBL/GenBank/DDBJ whole genome shotgun (WGS) entry which is preliminary data.</text>
</comment>
<feature type="compositionally biased region" description="Basic and acidic residues" evidence="1">
    <location>
        <begin position="156"/>
        <end position="181"/>
    </location>
</feature>
<feature type="compositionally biased region" description="Basic and acidic residues" evidence="1">
    <location>
        <begin position="99"/>
        <end position="113"/>
    </location>
</feature>
<gene>
    <name evidence="2" type="ORF">QWY28_07150</name>
</gene>
<organism evidence="2 3">
    <name type="scientific">Nocardioides oceani</name>
    <dbReference type="NCBI Taxonomy" id="3058369"/>
    <lineage>
        <taxon>Bacteria</taxon>
        <taxon>Bacillati</taxon>
        <taxon>Actinomycetota</taxon>
        <taxon>Actinomycetes</taxon>
        <taxon>Propionibacteriales</taxon>
        <taxon>Nocardioidaceae</taxon>
        <taxon>Nocardioides</taxon>
    </lineage>
</organism>
<accession>A0ABT8FE65</accession>
<dbReference type="Proteomes" id="UP001168620">
    <property type="component" value="Unassembled WGS sequence"/>
</dbReference>
<feature type="region of interest" description="Disordered" evidence="1">
    <location>
        <begin position="83"/>
        <end position="215"/>
    </location>
</feature>
<protein>
    <recommendedName>
        <fullName evidence="4">IF2 family translation initiation factor</fullName>
    </recommendedName>
</protein>
<keyword evidence="3" id="KW-1185">Reference proteome</keyword>
<feature type="compositionally biased region" description="Basic and acidic residues" evidence="1">
    <location>
        <begin position="196"/>
        <end position="215"/>
    </location>
</feature>
<evidence type="ECO:0000313" key="3">
    <source>
        <dbReference type="Proteomes" id="UP001168620"/>
    </source>
</evidence>
<evidence type="ECO:0000313" key="2">
    <source>
        <dbReference type="EMBL" id="MDN4172710.1"/>
    </source>
</evidence>
<reference evidence="2" key="1">
    <citation type="submission" date="2023-06" db="EMBL/GenBank/DDBJ databases">
        <title>Draft genome sequence of Nocardioides sp. SOB77.</title>
        <authorList>
            <person name="Zhang G."/>
        </authorList>
    </citation>
    <scope>NUCLEOTIDE SEQUENCE</scope>
    <source>
        <strain evidence="2">SOB77</strain>
    </source>
</reference>
<feature type="compositionally biased region" description="Low complexity" evidence="1">
    <location>
        <begin position="130"/>
        <end position="141"/>
    </location>
</feature>
<dbReference type="EMBL" id="JAUHJQ010000002">
    <property type="protein sequence ID" value="MDN4172710.1"/>
    <property type="molecule type" value="Genomic_DNA"/>
</dbReference>
<proteinExistence type="predicted"/>